<organism evidence="2 3">
    <name type="scientific">Helianthus annuus</name>
    <name type="common">Common sunflower</name>
    <dbReference type="NCBI Taxonomy" id="4232"/>
    <lineage>
        <taxon>Eukaryota</taxon>
        <taxon>Viridiplantae</taxon>
        <taxon>Streptophyta</taxon>
        <taxon>Embryophyta</taxon>
        <taxon>Tracheophyta</taxon>
        <taxon>Spermatophyta</taxon>
        <taxon>Magnoliopsida</taxon>
        <taxon>eudicotyledons</taxon>
        <taxon>Gunneridae</taxon>
        <taxon>Pentapetalae</taxon>
        <taxon>asterids</taxon>
        <taxon>campanulids</taxon>
        <taxon>Asterales</taxon>
        <taxon>Asteraceae</taxon>
        <taxon>Asteroideae</taxon>
        <taxon>Heliantheae alliance</taxon>
        <taxon>Heliantheae</taxon>
        <taxon>Helianthus</taxon>
    </lineage>
</organism>
<feature type="transmembrane region" description="Helical" evidence="1">
    <location>
        <begin position="34"/>
        <end position="56"/>
    </location>
</feature>
<proteinExistence type="predicted"/>
<dbReference type="EMBL" id="MNCJ02000319">
    <property type="protein sequence ID" value="KAF5812287.1"/>
    <property type="molecule type" value="Genomic_DNA"/>
</dbReference>
<dbReference type="AlphaFoldDB" id="A0A9K3NT93"/>
<name>A0A9K3NT93_HELAN</name>
<reference evidence="2" key="2">
    <citation type="submission" date="2020-06" db="EMBL/GenBank/DDBJ databases">
        <title>Helianthus annuus Genome sequencing and assembly Release 2.</title>
        <authorList>
            <person name="Gouzy J."/>
            <person name="Langlade N."/>
            <person name="Munos S."/>
        </authorList>
    </citation>
    <scope>NUCLEOTIDE SEQUENCE</scope>
    <source>
        <tissue evidence="2">Leaves</tissue>
    </source>
</reference>
<comment type="caution">
    <text evidence="2">The sequence shown here is derived from an EMBL/GenBank/DDBJ whole genome shotgun (WGS) entry which is preliminary data.</text>
</comment>
<gene>
    <name evidence="2" type="ORF">HanXRQr2_Chr04g0190881</name>
</gene>
<evidence type="ECO:0000313" key="2">
    <source>
        <dbReference type="EMBL" id="KAF5812287.1"/>
    </source>
</evidence>
<dbReference type="PANTHER" id="PTHR36333:SF1">
    <property type="entry name" value="DIMETHYLALLYL, ADENOSINE TRNA METHYLTHIOTRANSFERASE"/>
    <property type="match status" value="1"/>
</dbReference>
<evidence type="ECO:0000313" key="3">
    <source>
        <dbReference type="Proteomes" id="UP000215914"/>
    </source>
</evidence>
<protein>
    <submittedName>
        <fullName evidence="2">Uncharacterized protein</fullName>
    </submittedName>
</protein>
<dbReference type="PANTHER" id="PTHR36333">
    <property type="entry name" value="DIMETHYLALLYL, ADENOSINE TRNA METHYLTHIOTRANSFERASE"/>
    <property type="match status" value="1"/>
</dbReference>
<reference evidence="2" key="1">
    <citation type="journal article" date="2017" name="Nature">
        <title>The sunflower genome provides insights into oil metabolism, flowering and Asterid evolution.</title>
        <authorList>
            <person name="Badouin H."/>
            <person name="Gouzy J."/>
            <person name="Grassa C.J."/>
            <person name="Murat F."/>
            <person name="Staton S.E."/>
            <person name="Cottret L."/>
            <person name="Lelandais-Briere C."/>
            <person name="Owens G.L."/>
            <person name="Carrere S."/>
            <person name="Mayjonade B."/>
            <person name="Legrand L."/>
            <person name="Gill N."/>
            <person name="Kane N.C."/>
            <person name="Bowers J.E."/>
            <person name="Hubner S."/>
            <person name="Bellec A."/>
            <person name="Berard A."/>
            <person name="Berges H."/>
            <person name="Blanchet N."/>
            <person name="Boniface M.C."/>
            <person name="Brunel D."/>
            <person name="Catrice O."/>
            <person name="Chaidir N."/>
            <person name="Claudel C."/>
            <person name="Donnadieu C."/>
            <person name="Faraut T."/>
            <person name="Fievet G."/>
            <person name="Helmstetter N."/>
            <person name="King M."/>
            <person name="Knapp S.J."/>
            <person name="Lai Z."/>
            <person name="Le Paslier M.C."/>
            <person name="Lippi Y."/>
            <person name="Lorenzon L."/>
            <person name="Mandel J.R."/>
            <person name="Marage G."/>
            <person name="Marchand G."/>
            <person name="Marquand E."/>
            <person name="Bret-Mestries E."/>
            <person name="Morien E."/>
            <person name="Nambeesan S."/>
            <person name="Nguyen T."/>
            <person name="Pegot-Espagnet P."/>
            <person name="Pouilly N."/>
            <person name="Raftis F."/>
            <person name="Sallet E."/>
            <person name="Schiex T."/>
            <person name="Thomas J."/>
            <person name="Vandecasteele C."/>
            <person name="Vares D."/>
            <person name="Vear F."/>
            <person name="Vautrin S."/>
            <person name="Crespi M."/>
            <person name="Mangin B."/>
            <person name="Burke J.M."/>
            <person name="Salse J."/>
            <person name="Munos S."/>
            <person name="Vincourt P."/>
            <person name="Rieseberg L.H."/>
            <person name="Langlade N.B."/>
        </authorList>
    </citation>
    <scope>NUCLEOTIDE SEQUENCE</scope>
    <source>
        <tissue evidence="2">Leaves</tissue>
    </source>
</reference>
<keyword evidence="1" id="KW-0472">Membrane</keyword>
<keyword evidence="1" id="KW-1133">Transmembrane helix</keyword>
<keyword evidence="1" id="KW-0812">Transmembrane</keyword>
<keyword evidence="3" id="KW-1185">Reference proteome</keyword>
<evidence type="ECO:0000256" key="1">
    <source>
        <dbReference type="SAM" id="Phobius"/>
    </source>
</evidence>
<dbReference type="Gramene" id="mRNA:HanXRQr2_Chr04g0190881">
    <property type="protein sequence ID" value="mRNA:HanXRQr2_Chr04g0190881"/>
    <property type="gene ID" value="HanXRQr2_Chr04g0190881"/>
</dbReference>
<dbReference type="Proteomes" id="UP000215914">
    <property type="component" value="Unassembled WGS sequence"/>
</dbReference>
<sequence length="120" mass="13467">MYMCVRGGRTGLNVRKRTPTTPTGCGNGVQVRPFEVIACVVFWMIGALNTVTMAMLSDDFFTHLKFELGELQFAVQKTEDMEDRVIDFEALQKVLLEGIGAYDKLQANIVKAKDKPKHII</sequence>
<accession>A0A9K3NT93</accession>